<comment type="subcellular location">
    <subcellularLocation>
        <location evidence="1">Cytoplasm</location>
        <location evidence="1">Cytoskeleton</location>
        <location evidence="1">Cilium axoneme</location>
    </subcellularLocation>
</comment>
<dbReference type="Pfam" id="PF00646">
    <property type="entry name" value="F-box"/>
    <property type="match status" value="1"/>
</dbReference>
<evidence type="ECO:0000313" key="4">
    <source>
        <dbReference type="Proteomes" id="UP001244341"/>
    </source>
</evidence>
<dbReference type="Proteomes" id="UP001244341">
    <property type="component" value="Chromosome 9b"/>
</dbReference>
<protein>
    <recommendedName>
        <fullName evidence="2">F-box domain-containing protein</fullName>
    </recommendedName>
</protein>
<name>A0ABY8UCY7_TETOB</name>
<dbReference type="InterPro" id="IPR006553">
    <property type="entry name" value="Leu-rich_rpt_Cys-con_subtyp"/>
</dbReference>
<dbReference type="InterPro" id="IPR032675">
    <property type="entry name" value="LRR_dom_sf"/>
</dbReference>
<dbReference type="SUPFAM" id="SSF52047">
    <property type="entry name" value="RNI-like"/>
    <property type="match status" value="2"/>
</dbReference>
<evidence type="ECO:0000313" key="3">
    <source>
        <dbReference type="EMBL" id="WIA18242.1"/>
    </source>
</evidence>
<organism evidence="3 4">
    <name type="scientific">Tetradesmus obliquus</name>
    <name type="common">Green alga</name>
    <name type="synonym">Acutodesmus obliquus</name>
    <dbReference type="NCBI Taxonomy" id="3088"/>
    <lineage>
        <taxon>Eukaryota</taxon>
        <taxon>Viridiplantae</taxon>
        <taxon>Chlorophyta</taxon>
        <taxon>core chlorophytes</taxon>
        <taxon>Chlorophyceae</taxon>
        <taxon>CS clade</taxon>
        <taxon>Sphaeropleales</taxon>
        <taxon>Scenedesmaceae</taxon>
        <taxon>Tetradesmus</taxon>
    </lineage>
</organism>
<gene>
    <name evidence="3" type="ORF">OEZ85_009711</name>
</gene>
<reference evidence="3 4" key="1">
    <citation type="submission" date="2023-05" db="EMBL/GenBank/DDBJ databases">
        <title>A 100% complete, gapless, phased diploid assembly of the Scenedesmus obliquus UTEX 3031 genome.</title>
        <authorList>
            <person name="Biondi T.C."/>
            <person name="Hanschen E.R."/>
            <person name="Kwon T."/>
            <person name="Eng W."/>
            <person name="Kruse C.P.S."/>
            <person name="Koehler S.I."/>
            <person name="Kunde Y."/>
            <person name="Gleasner C.D."/>
            <person name="You Mak K.T."/>
            <person name="Polle J."/>
            <person name="Hovde B.T."/>
            <person name="Starkenburg S.R."/>
        </authorList>
    </citation>
    <scope>NUCLEOTIDE SEQUENCE [LARGE SCALE GENOMIC DNA]</scope>
    <source>
        <strain evidence="3 4">DOE0152z</strain>
    </source>
</reference>
<dbReference type="PANTHER" id="PTHR12904">
    <property type="match status" value="1"/>
</dbReference>
<keyword evidence="4" id="KW-1185">Reference proteome</keyword>
<evidence type="ECO:0000256" key="1">
    <source>
        <dbReference type="ARBA" id="ARBA00004430"/>
    </source>
</evidence>
<dbReference type="SMART" id="SM00367">
    <property type="entry name" value="LRR_CC"/>
    <property type="match status" value="4"/>
</dbReference>
<proteinExistence type="predicted"/>
<dbReference type="PANTHER" id="PTHR12904:SF23">
    <property type="entry name" value="PROTEIN ZER-1 HOMOLOG"/>
    <property type="match status" value="1"/>
</dbReference>
<dbReference type="InterPro" id="IPR051341">
    <property type="entry name" value="Zyg-11_UBL_adapter"/>
</dbReference>
<feature type="domain" description="F-box" evidence="2">
    <location>
        <begin position="13"/>
        <end position="42"/>
    </location>
</feature>
<accession>A0ABY8UCY7</accession>
<evidence type="ECO:0000259" key="2">
    <source>
        <dbReference type="Pfam" id="PF00646"/>
    </source>
</evidence>
<sequence length="611" mass="64052">MSGDETDWTFMEEKILRDVSRWLSPADLRRARLVCKSWLAALATLSTKATTPPEAASVTKWRGQLEAMVLALPCLQELTIGSKLSSVGAQQLGVLASAHQLRCLYIPYGQALQDRSLQALHPMATTLEELRIRGAASLSQRALLLLSVLGNLETLELKNCGKVSWAELQEAWRTACMGYEAQAADTAIPVASSSMASRIGGWLPGGGRLFRTSSPCSSSIHSAVLAKQKSGGGGLLALLTRKSQAGSGAAAAGVQLGSGAVGNGRSSSGGGSQESEVTLKNPAGELAALASLTSLTSLEMGKCKLPDSVLWRLTSLKRLRKLKLSGLWSMGNDGIAELAKLTTLQSLALSEAMHATAAGLLALSQLTGLTGLSLGLTQDLGPGAVARVVASLPGLQCAELKFLQVLVLDGCKNIHAGEAISQDLLPPQLTSLSLRGLPFGNVFNACVNMPACSSSMAKLELSSLSGIHCGQLRRVLSFFPKLRDLSLAGNVDIEDAVMAHLQLLAQLTALNISGSRVSSAGVEQLAHLPELRVLSLKGCSQMTDAGLQQLAALPALQELDVSDCGGVSEQGLKAVMQSVPALVQLDVCGCKGMSHELVHCCPHYLHLKHSL</sequence>
<dbReference type="Gene3D" id="3.80.10.10">
    <property type="entry name" value="Ribonuclease Inhibitor"/>
    <property type="match status" value="3"/>
</dbReference>
<dbReference type="InterPro" id="IPR001810">
    <property type="entry name" value="F-box_dom"/>
</dbReference>
<dbReference type="EMBL" id="CP126216">
    <property type="protein sequence ID" value="WIA18242.1"/>
    <property type="molecule type" value="Genomic_DNA"/>
</dbReference>